<dbReference type="PRINTS" id="PR00040">
    <property type="entry name" value="HTHMERR"/>
</dbReference>
<evidence type="ECO:0000313" key="4">
    <source>
        <dbReference type="EMBL" id="KIU12973.1"/>
    </source>
</evidence>
<feature type="coiled-coil region" evidence="2">
    <location>
        <begin position="84"/>
        <end position="115"/>
    </location>
</feature>
<dbReference type="RefSeq" id="WP_043856874.1">
    <property type="nucleotide sequence ID" value="NZ_CP017314.1"/>
</dbReference>
<dbReference type="PROSITE" id="PS50937">
    <property type="entry name" value="HTH_MERR_2"/>
    <property type="match status" value="1"/>
</dbReference>
<dbReference type="Proteomes" id="UP001214898">
    <property type="component" value="Chromosome"/>
</dbReference>
<dbReference type="InterPro" id="IPR047057">
    <property type="entry name" value="MerR_fam"/>
</dbReference>
<dbReference type="GO" id="GO:0003677">
    <property type="term" value="F:DNA binding"/>
    <property type="evidence" value="ECO:0007669"/>
    <property type="project" value="UniProtKB-KW"/>
</dbReference>
<dbReference type="InterPro" id="IPR009061">
    <property type="entry name" value="DNA-bd_dom_put_sf"/>
</dbReference>
<dbReference type="STRING" id="483913.AN935_13175"/>
<dbReference type="PATRIC" id="fig|1423.173.peg.94"/>
<dbReference type="Gene3D" id="1.10.1660.10">
    <property type="match status" value="1"/>
</dbReference>
<dbReference type="GO" id="GO:0003700">
    <property type="term" value="F:DNA-binding transcription factor activity"/>
    <property type="evidence" value="ECO:0007669"/>
    <property type="project" value="InterPro"/>
</dbReference>
<dbReference type="EMBL" id="JXBC01000001">
    <property type="protein sequence ID" value="KIU12973.1"/>
    <property type="molecule type" value="Genomic_DNA"/>
</dbReference>
<keyword evidence="1" id="KW-0238">DNA-binding</keyword>
<feature type="domain" description="HTH merR-type" evidence="3">
    <location>
        <begin position="1"/>
        <end position="69"/>
    </location>
</feature>
<dbReference type="CDD" id="cd01109">
    <property type="entry name" value="HTH_YyaN"/>
    <property type="match status" value="1"/>
</dbReference>
<proteinExistence type="predicted"/>
<evidence type="ECO:0000313" key="5">
    <source>
        <dbReference type="EMBL" id="WEY86490.1"/>
    </source>
</evidence>
<gene>
    <name evidence="5" type="primary">adhR</name>
    <name evidence="5" type="synonym">yraB</name>
    <name evidence="5" type="ORF">P5633_10655</name>
    <name evidence="4" type="ORF">SC09_Contig17orf00101</name>
</gene>
<organism evidence="4 6">
    <name type="scientific">Bacillus subtilis</name>
    <dbReference type="NCBI Taxonomy" id="1423"/>
    <lineage>
        <taxon>Bacteria</taxon>
        <taxon>Bacillati</taxon>
        <taxon>Bacillota</taxon>
        <taxon>Bacilli</taxon>
        <taxon>Bacillales</taxon>
        <taxon>Bacillaceae</taxon>
        <taxon>Bacillus</taxon>
    </lineage>
</organism>
<accession>A0A0D1IUG9</accession>
<evidence type="ECO:0000313" key="6">
    <source>
        <dbReference type="Proteomes" id="UP000032247"/>
    </source>
</evidence>
<reference evidence="4 6" key="1">
    <citation type="submission" date="2014-12" db="EMBL/GenBank/DDBJ databases">
        <title>Comparative genome analysis of Bacillus coagulans HM-08, Clostridium butyricum HM-68, Bacillus subtilis HM-66 and Bacillus licheniformis BL-09.</title>
        <authorList>
            <person name="Zhang H."/>
        </authorList>
    </citation>
    <scope>NUCLEOTIDE SEQUENCE [LARGE SCALE GENOMIC DNA]</scope>
    <source>
        <strain evidence="4 6">HM-66</strain>
    </source>
</reference>
<dbReference type="InterPro" id="IPR000551">
    <property type="entry name" value="MerR-type_HTH_dom"/>
</dbReference>
<dbReference type="Pfam" id="PF13411">
    <property type="entry name" value="MerR_1"/>
    <property type="match status" value="1"/>
</dbReference>
<evidence type="ECO:0000256" key="1">
    <source>
        <dbReference type="ARBA" id="ARBA00023125"/>
    </source>
</evidence>
<evidence type="ECO:0000259" key="3">
    <source>
        <dbReference type="PROSITE" id="PS50937"/>
    </source>
</evidence>
<dbReference type="PANTHER" id="PTHR30204:SF98">
    <property type="entry name" value="HTH-TYPE TRANSCRIPTIONAL REGULATOR ADHR"/>
    <property type="match status" value="1"/>
</dbReference>
<keyword evidence="2" id="KW-0175">Coiled coil</keyword>
<dbReference type="AlphaFoldDB" id="A0A0D1IUG9"/>
<protein>
    <submittedName>
        <fullName evidence="5">Aldehyde stress transcriptional regulator AdhR</fullName>
    </submittedName>
</protein>
<dbReference type="EMBL" id="CP120576">
    <property type="protein sequence ID" value="WEY86490.1"/>
    <property type="molecule type" value="Genomic_DNA"/>
</dbReference>
<dbReference type="SUPFAM" id="SSF46955">
    <property type="entry name" value="Putative DNA-binding domain"/>
    <property type="match status" value="1"/>
</dbReference>
<dbReference type="PANTHER" id="PTHR30204">
    <property type="entry name" value="REDOX-CYCLING DRUG-SENSING TRANSCRIPTIONAL ACTIVATOR SOXR"/>
    <property type="match status" value="1"/>
</dbReference>
<sequence>MNIAQVAKQFGLTAATLRYSERVGLIPPVKRKDSGIRDYDEEDIKWIEFIKCMRNAGLSIEALIEYTTLFTEGDRTVEARKNILADERQRLIEKRKEIDETIKRLDTKIEDYDGKLCENEAKLKSRPKTESLHGSVEQRR</sequence>
<name>A0A0D1IUG9_BACIU</name>
<dbReference type="SMART" id="SM00422">
    <property type="entry name" value="HTH_MERR"/>
    <property type="match status" value="1"/>
</dbReference>
<evidence type="ECO:0000256" key="2">
    <source>
        <dbReference type="SAM" id="Coils"/>
    </source>
</evidence>
<reference evidence="5" key="2">
    <citation type="submission" date="2023-03" db="EMBL/GenBank/DDBJ databases">
        <title>Complete genome sequences of 52 Bacillus and Priestia strains isolated from West-African fermentations and 26 reference strains from the DSMZ collection.</title>
        <authorList>
            <person name="Wiedenbein E.S."/>
            <person name="Canoy T.S."/>
            <person name="Hui Y."/>
            <person name="Parkouda C."/>
            <person name="Dawende C."/>
            <person name="Ametefe E."/>
            <person name="Jespersen L."/>
            <person name="Nielsen D.S."/>
        </authorList>
    </citation>
    <scope>NUCLEOTIDE SEQUENCE</scope>
    <source>
        <strain evidence="5">PRO56</strain>
    </source>
</reference>
<dbReference type="Proteomes" id="UP000032247">
    <property type="component" value="Unassembled WGS sequence"/>
</dbReference>